<dbReference type="KEGG" id="dmm:dnm_029180"/>
<feature type="domain" description="DUF4384" evidence="1">
    <location>
        <begin position="188"/>
        <end position="261"/>
    </location>
</feature>
<evidence type="ECO:0000259" key="1">
    <source>
        <dbReference type="Pfam" id="PF14326"/>
    </source>
</evidence>
<keyword evidence="3" id="KW-1185">Reference proteome</keyword>
<dbReference type="AlphaFoldDB" id="A0A975GNH8"/>
<accession>A0A975GNH8</accession>
<gene>
    <name evidence="2" type="ORF">dnm_029180</name>
</gene>
<sequence length="266" mass="29250">MLVVLTIFFVFYPCHAPAGDKGVGVFWKLPFLPLTLHVGSDGVELSGSSSVATPLGCFGLEASADLTEKERPVRIRDVVVEKKDMLLIIRNPNKWGDRIYKITDGKEISVFTNGQTLILAKDGTVVIDVSKGNVTEVKFAGKQEVLGESASGQAVSNQTIPTELKILSRSRTGGIFKNLGQGGMMYSGDLYKLVLKTPQDAHVYVFNTDDTGQMQRLFPMKVFGGVEVNNFNAVKRGRTYFIPSNSKSFRLDDHTGTGKILWVWLL</sequence>
<reference evidence="2" key="1">
    <citation type="journal article" date="2021" name="Microb. Physiol.">
        <title>Proteogenomic Insights into the Physiology of Marine, Sulfate-Reducing, Filamentous Desulfonema limicola and Desulfonema magnum.</title>
        <authorList>
            <person name="Schnaars V."/>
            <person name="Wohlbrand L."/>
            <person name="Scheve S."/>
            <person name="Hinrichs C."/>
            <person name="Reinhardt R."/>
            <person name="Rabus R."/>
        </authorList>
    </citation>
    <scope>NUCLEOTIDE SEQUENCE</scope>
    <source>
        <strain evidence="2">4be13</strain>
    </source>
</reference>
<organism evidence="2 3">
    <name type="scientific">Desulfonema magnum</name>
    <dbReference type="NCBI Taxonomy" id="45655"/>
    <lineage>
        <taxon>Bacteria</taxon>
        <taxon>Pseudomonadati</taxon>
        <taxon>Thermodesulfobacteriota</taxon>
        <taxon>Desulfobacteria</taxon>
        <taxon>Desulfobacterales</taxon>
        <taxon>Desulfococcaceae</taxon>
        <taxon>Desulfonema</taxon>
    </lineage>
</organism>
<evidence type="ECO:0000313" key="2">
    <source>
        <dbReference type="EMBL" id="QTA86893.1"/>
    </source>
</evidence>
<dbReference type="Proteomes" id="UP000663722">
    <property type="component" value="Chromosome"/>
</dbReference>
<name>A0A975GNH8_9BACT</name>
<dbReference type="Pfam" id="PF14326">
    <property type="entry name" value="DUF4384"/>
    <property type="match status" value="1"/>
</dbReference>
<evidence type="ECO:0000313" key="3">
    <source>
        <dbReference type="Proteomes" id="UP000663722"/>
    </source>
</evidence>
<protein>
    <submittedName>
        <fullName evidence="2">DUF4384</fullName>
    </submittedName>
</protein>
<dbReference type="EMBL" id="CP061800">
    <property type="protein sequence ID" value="QTA86893.1"/>
    <property type="molecule type" value="Genomic_DNA"/>
</dbReference>
<proteinExistence type="predicted"/>
<dbReference type="InterPro" id="IPR025493">
    <property type="entry name" value="DUF4384"/>
</dbReference>